<evidence type="ECO:0000256" key="5">
    <source>
        <dbReference type="ARBA" id="ARBA00038359"/>
    </source>
</evidence>
<dbReference type="OMA" id="CLFGISC"/>
<feature type="transmembrane region" description="Helical" evidence="7">
    <location>
        <begin position="61"/>
        <end position="87"/>
    </location>
</feature>
<dbReference type="HOGENOM" id="CLU_028200_25_4_1"/>
<feature type="transmembrane region" description="Helical" evidence="7">
    <location>
        <begin position="139"/>
        <end position="166"/>
    </location>
</feature>
<comment type="subcellular location">
    <subcellularLocation>
        <location evidence="1">Membrane</location>
        <topology evidence="1">Multi-pass membrane protein</topology>
    </subcellularLocation>
</comment>
<dbReference type="GO" id="GO:0016020">
    <property type="term" value="C:membrane"/>
    <property type="evidence" value="ECO:0007669"/>
    <property type="project" value="UniProtKB-SubCell"/>
</dbReference>
<dbReference type="InterPro" id="IPR049326">
    <property type="entry name" value="Rhodopsin_dom_fungi"/>
</dbReference>
<feature type="transmembrane region" description="Helical" evidence="7">
    <location>
        <begin position="186"/>
        <end position="210"/>
    </location>
</feature>
<evidence type="ECO:0000259" key="8">
    <source>
        <dbReference type="Pfam" id="PF20684"/>
    </source>
</evidence>
<dbReference type="EMBL" id="AOKY01000019">
    <property type="protein sequence ID" value="KDB28045.1"/>
    <property type="molecule type" value="Genomic_DNA"/>
</dbReference>
<keyword evidence="4 7" id="KW-0472">Membrane</keyword>
<feature type="transmembrane region" description="Helical" evidence="7">
    <location>
        <begin position="258"/>
        <end position="279"/>
    </location>
</feature>
<keyword evidence="10" id="KW-1185">Reference proteome</keyword>
<dbReference type="Proteomes" id="UP000024533">
    <property type="component" value="Unassembled WGS sequence"/>
</dbReference>
<proteinExistence type="inferred from homology"/>
<sequence length="390" mass="42916">MQIPPKEVILSWPRPSYDHPKELRGPGLIILTAIFGPLTAAVIVVRLFTRIRISKSFGTDDILIVGAAVPAIAFGIITVLGTIKYGWSRHVYDVPVDQLVLGLKLTMVLECLFGISCALTKLSLLFFTRKMIFGINSKILKWLVYFTMAIVAAEMVIFFIVVIFTCRPVSAYWTLSFRPQECINETAHLLIGTIINIFTDFLVVILPIPTVMSLKLPYRQRIVLALLFGAGFAVCIAGSVKAYYIHVCSASHDKTWDFYPVWISGTIELYLGVIAGSLASLKPFFARYLPVILGTWSSQRGGRSSGYSGSRSRGRRGDNGYVSDSNGGILNSYHTTATVASATPNGIEFVDLDKKGVMVSKYITYEANNVSKPSSIRSADATSESELRLT</sequence>
<evidence type="ECO:0000256" key="4">
    <source>
        <dbReference type="ARBA" id="ARBA00023136"/>
    </source>
</evidence>
<comment type="caution">
    <text evidence="9">The sequence shown here is derived from an EMBL/GenBank/DDBJ whole genome shotgun (WGS) entry which is preliminary data.</text>
</comment>
<dbReference type="PANTHER" id="PTHR33048">
    <property type="entry name" value="PTH11-LIKE INTEGRAL MEMBRANE PROTEIN (AFU_ORTHOLOGUE AFUA_5G11245)"/>
    <property type="match status" value="1"/>
</dbReference>
<dbReference type="OrthoDB" id="5329176at2759"/>
<reference evidence="9 10" key="1">
    <citation type="submission" date="2014-02" db="EMBL/GenBank/DDBJ databases">
        <title>The Genome Sequence of Trichophyton interdigitale MR816.</title>
        <authorList>
            <consortium name="The Broad Institute Genomics Platform"/>
            <person name="Cuomo C.A."/>
            <person name="White T.C."/>
            <person name="Graser Y."/>
            <person name="Martinez-Rossi N."/>
            <person name="Heitman J."/>
            <person name="Young S.K."/>
            <person name="Zeng Q."/>
            <person name="Gargeya S."/>
            <person name="Abouelleil A."/>
            <person name="Alvarado L."/>
            <person name="Chapman S.B."/>
            <person name="Gainer-Dewar J."/>
            <person name="Goldberg J."/>
            <person name="Griggs A."/>
            <person name="Gujja S."/>
            <person name="Hansen M."/>
            <person name="Howarth C."/>
            <person name="Imamovic A."/>
            <person name="Larimer J."/>
            <person name="Martinez D."/>
            <person name="Murphy C."/>
            <person name="Pearson M.D."/>
            <person name="Persinoti G."/>
            <person name="Poon T."/>
            <person name="Priest M."/>
            <person name="Roberts A.D."/>
            <person name="Saif S."/>
            <person name="Shea T.D."/>
            <person name="Sykes S.N."/>
            <person name="Wortman J."/>
            <person name="Nusbaum C."/>
            <person name="Birren B."/>
        </authorList>
    </citation>
    <scope>NUCLEOTIDE SEQUENCE [LARGE SCALE GENOMIC DNA]</scope>
    <source>
        <strain evidence="9 10">MR816</strain>
    </source>
</reference>
<dbReference type="Pfam" id="PF20684">
    <property type="entry name" value="Fung_rhodopsin"/>
    <property type="match status" value="1"/>
</dbReference>
<gene>
    <name evidence="9" type="ORF">H109_00190</name>
</gene>
<name>A0A059JJK3_TRIIM</name>
<feature type="region of interest" description="Disordered" evidence="6">
    <location>
        <begin position="298"/>
        <end position="322"/>
    </location>
</feature>
<keyword evidence="3 7" id="KW-1133">Transmembrane helix</keyword>
<feature type="transmembrane region" description="Helical" evidence="7">
    <location>
        <begin position="28"/>
        <end position="49"/>
    </location>
</feature>
<evidence type="ECO:0000256" key="6">
    <source>
        <dbReference type="SAM" id="MobiDB-lite"/>
    </source>
</evidence>
<feature type="transmembrane region" description="Helical" evidence="7">
    <location>
        <begin position="222"/>
        <end position="246"/>
    </location>
</feature>
<accession>A0A059JJK3</accession>
<feature type="compositionally biased region" description="Low complexity" evidence="6">
    <location>
        <begin position="298"/>
        <end position="311"/>
    </location>
</feature>
<evidence type="ECO:0000256" key="3">
    <source>
        <dbReference type="ARBA" id="ARBA00022989"/>
    </source>
</evidence>
<dbReference type="PANTHER" id="PTHR33048:SF129">
    <property type="entry name" value="INTEGRAL MEMBRANE PROTEIN-RELATED"/>
    <property type="match status" value="1"/>
</dbReference>
<evidence type="ECO:0000313" key="9">
    <source>
        <dbReference type="EMBL" id="KDB28045.1"/>
    </source>
</evidence>
<dbReference type="AlphaFoldDB" id="A0A059JJK3"/>
<feature type="domain" description="Rhodopsin" evidence="8">
    <location>
        <begin position="45"/>
        <end position="286"/>
    </location>
</feature>
<evidence type="ECO:0000313" key="10">
    <source>
        <dbReference type="Proteomes" id="UP000024533"/>
    </source>
</evidence>
<protein>
    <recommendedName>
        <fullName evidence="8">Rhodopsin domain-containing protein</fullName>
    </recommendedName>
</protein>
<dbReference type="InterPro" id="IPR052337">
    <property type="entry name" value="SAT4-like"/>
</dbReference>
<feature type="transmembrane region" description="Helical" evidence="7">
    <location>
        <begin position="107"/>
        <end position="127"/>
    </location>
</feature>
<comment type="similarity">
    <text evidence="5">Belongs to the SAT4 family.</text>
</comment>
<evidence type="ECO:0000256" key="2">
    <source>
        <dbReference type="ARBA" id="ARBA00022692"/>
    </source>
</evidence>
<organism evidence="9 10">
    <name type="scientific">Trichophyton interdigitale (strain MR816)</name>
    <dbReference type="NCBI Taxonomy" id="1215338"/>
    <lineage>
        <taxon>Eukaryota</taxon>
        <taxon>Fungi</taxon>
        <taxon>Dikarya</taxon>
        <taxon>Ascomycota</taxon>
        <taxon>Pezizomycotina</taxon>
        <taxon>Eurotiomycetes</taxon>
        <taxon>Eurotiomycetidae</taxon>
        <taxon>Onygenales</taxon>
        <taxon>Arthrodermataceae</taxon>
        <taxon>Trichophyton</taxon>
    </lineage>
</organism>
<evidence type="ECO:0000256" key="1">
    <source>
        <dbReference type="ARBA" id="ARBA00004141"/>
    </source>
</evidence>
<keyword evidence="2 7" id="KW-0812">Transmembrane</keyword>
<dbReference type="STRING" id="1215338.A0A059JJK3"/>
<evidence type="ECO:0000256" key="7">
    <source>
        <dbReference type="SAM" id="Phobius"/>
    </source>
</evidence>